<sequence>MRMQKHSLCVSQPRADTTIVRQRGCERVASHFAGAGCAPLRVGDGRDACQVRSDGSVFFAGVRMSGESCAKIHDEQAVMMPTHRNVA</sequence>
<keyword evidence="2" id="KW-1185">Reference proteome</keyword>
<dbReference type="Proteomes" id="UP000494252">
    <property type="component" value="Unassembled WGS sequence"/>
</dbReference>
<evidence type="ECO:0000313" key="2">
    <source>
        <dbReference type="Proteomes" id="UP000494252"/>
    </source>
</evidence>
<reference evidence="1 2" key="1">
    <citation type="submission" date="2020-04" db="EMBL/GenBank/DDBJ databases">
        <authorList>
            <person name="De Canck E."/>
        </authorList>
    </citation>
    <scope>NUCLEOTIDE SEQUENCE [LARGE SCALE GENOMIC DNA]</scope>
    <source>
        <strain evidence="1 2">LMG 27177</strain>
    </source>
</reference>
<name>A0A6J5FKS7_9BURK</name>
<proteinExistence type="predicted"/>
<dbReference type="EMBL" id="CADIKI010000002">
    <property type="protein sequence ID" value="CAB3780419.1"/>
    <property type="molecule type" value="Genomic_DNA"/>
</dbReference>
<evidence type="ECO:0000313" key="1">
    <source>
        <dbReference type="EMBL" id="CAB3780419.1"/>
    </source>
</evidence>
<protein>
    <submittedName>
        <fullName evidence="1">Uncharacterized protein</fullName>
    </submittedName>
</protein>
<gene>
    <name evidence="1" type="ORF">LMG27177_00915</name>
</gene>
<accession>A0A6J5FKS7</accession>
<dbReference type="AlphaFoldDB" id="A0A6J5FKS7"/>
<organism evidence="1 2">
    <name type="scientific">Paraburkholderia fynbosensis</name>
    <dbReference type="NCBI Taxonomy" id="1200993"/>
    <lineage>
        <taxon>Bacteria</taxon>
        <taxon>Pseudomonadati</taxon>
        <taxon>Pseudomonadota</taxon>
        <taxon>Betaproteobacteria</taxon>
        <taxon>Burkholderiales</taxon>
        <taxon>Burkholderiaceae</taxon>
        <taxon>Paraburkholderia</taxon>
    </lineage>
</organism>